<evidence type="ECO:0000313" key="2">
    <source>
        <dbReference type="Proteomes" id="UP000466554"/>
    </source>
</evidence>
<evidence type="ECO:0000313" key="1">
    <source>
        <dbReference type="EMBL" id="BBY73584.1"/>
    </source>
</evidence>
<proteinExistence type="predicted"/>
<dbReference type="Proteomes" id="UP000466554">
    <property type="component" value="Chromosome"/>
</dbReference>
<dbReference type="AlphaFoldDB" id="A0A7I7TX84"/>
<dbReference type="InterPro" id="IPR045941">
    <property type="entry name" value="DUF6361"/>
</dbReference>
<dbReference type="RefSeq" id="WP_163765341.1">
    <property type="nucleotide sequence ID" value="NZ_AP022598.1"/>
</dbReference>
<gene>
    <name evidence="1" type="ORF">MPRF_04830</name>
</gene>
<organism evidence="1 2">
    <name type="scientific">Mycolicibacterium parafortuitum</name>
    <name type="common">Mycobacterium parafortuitum</name>
    <dbReference type="NCBI Taxonomy" id="39692"/>
    <lineage>
        <taxon>Bacteria</taxon>
        <taxon>Bacillati</taxon>
        <taxon>Actinomycetota</taxon>
        <taxon>Actinomycetes</taxon>
        <taxon>Mycobacteriales</taxon>
        <taxon>Mycobacteriaceae</taxon>
        <taxon>Mycolicibacterium</taxon>
    </lineage>
</organism>
<dbReference type="EMBL" id="AP022598">
    <property type="protein sequence ID" value="BBY73584.1"/>
    <property type="molecule type" value="Genomic_DNA"/>
</dbReference>
<dbReference type="Pfam" id="PF19888">
    <property type="entry name" value="DUF6361"/>
    <property type="match status" value="2"/>
</dbReference>
<accession>A0A7I7TX84</accession>
<name>A0A7I7TX84_MYCPF</name>
<reference evidence="1 2" key="1">
    <citation type="journal article" date="2019" name="Emerg. Microbes Infect.">
        <title>Comprehensive subspecies identification of 175 nontuberculous mycobacteria species based on 7547 genomic profiles.</title>
        <authorList>
            <person name="Matsumoto Y."/>
            <person name="Kinjo T."/>
            <person name="Motooka D."/>
            <person name="Nabeya D."/>
            <person name="Jung N."/>
            <person name="Uechi K."/>
            <person name="Horii T."/>
            <person name="Iida T."/>
            <person name="Fujita J."/>
            <person name="Nakamura S."/>
        </authorList>
    </citation>
    <scope>NUCLEOTIDE SEQUENCE [LARGE SCALE GENOMIC DNA]</scope>
    <source>
        <strain evidence="1 2">JCM 6367</strain>
    </source>
</reference>
<sequence>MTALIAWLDASSEDQRRMREIVNLFSERESRDELGIGQVRDALSDALWPGTSTLFTRARYFLFIPWCYRAAAEARKDIDRATALADQNERRLIRGLLEAGEKDGVIGGSVGMAVKNLPSALYWGGMRTHGILNDATLSREDTIAAEMDRVHTRRPPTVEYQDEAAAWHYGGFHATLPPVPEGFPMEVPEGFKMPSIEAAWLRDRMLASSPDTMLEYALLHRPDAESAVPWQDSVLMAADGERAKVLDDARRFSILMNSASLMYNLMLAEAYEREGFDRVENPVDDYRERLGRWADRPGLADDIATWDRGEFWRRVLERNPNVNSRSRRFIDDWLDLLGTAHLPELADNDAVRSFITRREREHKRTQARLTNKRLLQAWLGSSGSRPLVYRWTQMRPLIHDIHDGLERADA</sequence>
<protein>
    <submittedName>
        <fullName evidence="1">Uncharacterized protein</fullName>
    </submittedName>
</protein>